<evidence type="ECO:0000259" key="2">
    <source>
        <dbReference type="PROSITE" id="PS50125"/>
    </source>
</evidence>
<dbReference type="InterPro" id="IPR001054">
    <property type="entry name" value="A/G_cyclase"/>
</dbReference>
<dbReference type="SMART" id="SM00044">
    <property type="entry name" value="CYCc"/>
    <property type="match status" value="1"/>
</dbReference>
<gene>
    <name evidence="3" type="ORF">MGWOODY_Mmi296</name>
</gene>
<dbReference type="AlphaFoldDB" id="A0A161KH48"/>
<evidence type="ECO:0000313" key="3">
    <source>
        <dbReference type="EMBL" id="CUV10521.1"/>
    </source>
</evidence>
<organism evidence="3">
    <name type="scientific">hydrothermal vent metagenome</name>
    <dbReference type="NCBI Taxonomy" id="652676"/>
    <lineage>
        <taxon>unclassified sequences</taxon>
        <taxon>metagenomes</taxon>
        <taxon>ecological metagenomes</taxon>
    </lineage>
</organism>
<feature type="transmembrane region" description="Helical" evidence="1">
    <location>
        <begin position="12"/>
        <end position="34"/>
    </location>
</feature>
<name>A0A161KH48_9ZZZZ</name>
<keyword evidence="3" id="KW-0456">Lyase</keyword>
<dbReference type="EMBL" id="FAXC01000428">
    <property type="protein sequence ID" value="CUV10521.1"/>
    <property type="molecule type" value="Genomic_DNA"/>
</dbReference>
<dbReference type="GO" id="GO:0006171">
    <property type="term" value="P:cAMP biosynthetic process"/>
    <property type="evidence" value="ECO:0007669"/>
    <property type="project" value="TreeGrafter"/>
</dbReference>
<dbReference type="PANTHER" id="PTHR43081">
    <property type="entry name" value="ADENYLATE CYCLASE, TERMINAL-DIFFERENTIATION SPECIFIC-RELATED"/>
    <property type="match status" value="1"/>
</dbReference>
<proteinExistence type="predicted"/>
<dbReference type="Gene3D" id="3.30.70.1230">
    <property type="entry name" value="Nucleotide cyclase"/>
    <property type="match status" value="1"/>
</dbReference>
<dbReference type="EC" id="4.6.1.1" evidence="3"/>
<dbReference type="SUPFAM" id="SSF55073">
    <property type="entry name" value="Nucleotide cyclase"/>
    <property type="match status" value="1"/>
</dbReference>
<keyword evidence="1" id="KW-1133">Transmembrane helix</keyword>
<dbReference type="PROSITE" id="PS50125">
    <property type="entry name" value="GUANYLATE_CYCLASE_2"/>
    <property type="match status" value="1"/>
</dbReference>
<dbReference type="Pfam" id="PF00211">
    <property type="entry name" value="Guanylate_cyc"/>
    <property type="match status" value="1"/>
</dbReference>
<dbReference type="Pfam" id="PF05226">
    <property type="entry name" value="CHASE2"/>
    <property type="match status" value="1"/>
</dbReference>
<feature type="transmembrane region" description="Helical" evidence="1">
    <location>
        <begin position="430"/>
        <end position="452"/>
    </location>
</feature>
<reference evidence="3" key="1">
    <citation type="submission" date="2015-10" db="EMBL/GenBank/DDBJ databases">
        <authorList>
            <person name="Gilbert D.G."/>
        </authorList>
    </citation>
    <scope>NUCLEOTIDE SEQUENCE</scope>
</reference>
<accession>A0A161KH48</accession>
<keyword evidence="1" id="KW-0472">Membrane</keyword>
<dbReference type="SMART" id="SM01080">
    <property type="entry name" value="CHASE2"/>
    <property type="match status" value="1"/>
</dbReference>
<feature type="transmembrane region" description="Helical" evidence="1">
    <location>
        <begin position="518"/>
        <end position="542"/>
    </location>
</feature>
<dbReference type="PANTHER" id="PTHR43081:SF1">
    <property type="entry name" value="ADENYLATE CYCLASE, TERMINAL-DIFFERENTIATION SPECIFIC"/>
    <property type="match status" value="1"/>
</dbReference>
<dbReference type="CDD" id="cd07302">
    <property type="entry name" value="CHD"/>
    <property type="match status" value="1"/>
</dbReference>
<dbReference type="InterPro" id="IPR007890">
    <property type="entry name" value="CHASE2"/>
</dbReference>
<feature type="transmembrane region" description="Helical" evidence="1">
    <location>
        <begin position="459"/>
        <end position="481"/>
    </location>
</feature>
<evidence type="ECO:0000256" key="1">
    <source>
        <dbReference type="SAM" id="Phobius"/>
    </source>
</evidence>
<dbReference type="GO" id="GO:0035556">
    <property type="term" value="P:intracellular signal transduction"/>
    <property type="evidence" value="ECO:0007669"/>
    <property type="project" value="InterPro"/>
</dbReference>
<dbReference type="InterPro" id="IPR029787">
    <property type="entry name" value="Nucleotide_cyclase"/>
</dbReference>
<feature type="domain" description="Guanylate cyclase" evidence="2">
    <location>
        <begin position="584"/>
        <end position="721"/>
    </location>
</feature>
<dbReference type="InterPro" id="IPR050697">
    <property type="entry name" value="Adenylyl/Guanylyl_Cyclase_3/4"/>
</dbReference>
<sequence length="850" mass="97449">MDTLKRYFHEKWIGFAITLGSIFVVSILHLFGIFDVLELKSYDYRFTDVRGPLTGWAASDSTYINMGTDVVLLEVDDEAWRLMPETWPYPRGTVWARIIRNLTQAGAKVIAIDIQFDAPETKSEYLHEFADKIQSDDLRQLIPRHGDKILAEAIWEAKAYGTEVVISAKVANEPTRQPPQYIAEPVKEIMKAEPETGIINDLMDDDGFSRQYPIFIEMTHQPDRYYLTLGVKAVKLFLDIPDTTVPRFDPANDIWNYGDLKIHPYGKSNSFLVNYYGPASGYKLKLQEDYPAWGTFPRYSLAYVIDTEDVDLRDPMEDIDWMSQFLPGQIPEWIEAIEDSNERQEMMEIMGVSGDFDVTKTPFYNKIVVIGVNVEVIHDVKSTPFYNYLGIQQLTPGMETHANAIQTMIHNNYLNVVGSRFTNLLFDYEWFQVLMSHVLIIFILALIAFFLLDMVNPILAGVLVVIEILFYYALVCGLFVGDLTWFIKSTMAAVLPDAFVKNNYSWFSTALPTVQSSLVVPMIAPIASILVTYLANVLYSFLNEQKDKKFLKSTFGQYISPELIDKMFDNKQEPKLGGETGVHTAFFSDIQSFSSFTEVLEPEKMVNLMNEYLTEMTNVLLSRNGTLDKYIGDAIVAFYGAPVPVEDHEYQACMTALDMKDQLENLREKWRSEEGWPEIVHNMQHRIGLSSGRMVTGNMGSTMRMNYTMMGDTVNLAARLEASAKQYGIYIQVSESTYKVVKDKFDWRFLDYVRVKGKQLPVKVYELIAEKGKMNDTDKAVTEAFSQAQELYFKQDWDNAINGFKETKELEDMFPGRSENPSNVYLKRCYQLKENPPGKDWDGVWVLTKK</sequence>
<protein>
    <submittedName>
        <fullName evidence="3">Adenylate cyclase</fullName>
        <ecNumber evidence="3">4.6.1.1</ecNumber>
    </submittedName>
</protein>
<keyword evidence="1" id="KW-0812">Transmembrane</keyword>
<dbReference type="GO" id="GO:0004016">
    <property type="term" value="F:adenylate cyclase activity"/>
    <property type="evidence" value="ECO:0007669"/>
    <property type="project" value="UniProtKB-EC"/>
</dbReference>